<organism evidence="2 3">
    <name type="scientific">Cohnella nanjingensis</name>
    <dbReference type="NCBI Taxonomy" id="1387779"/>
    <lineage>
        <taxon>Bacteria</taxon>
        <taxon>Bacillati</taxon>
        <taxon>Bacillota</taxon>
        <taxon>Bacilli</taxon>
        <taxon>Bacillales</taxon>
        <taxon>Paenibacillaceae</taxon>
        <taxon>Cohnella</taxon>
    </lineage>
</organism>
<keyword evidence="3" id="KW-1185">Reference proteome</keyword>
<dbReference type="SUPFAM" id="SSF69279">
    <property type="entry name" value="Phage tail proteins"/>
    <property type="match status" value="1"/>
</dbReference>
<feature type="domain" description="YqbQ/XkdQ" evidence="1">
    <location>
        <begin position="23"/>
        <end position="319"/>
    </location>
</feature>
<dbReference type="Proteomes" id="UP000547209">
    <property type="component" value="Unassembled WGS sequence"/>
</dbReference>
<proteinExistence type="predicted"/>
<dbReference type="AlphaFoldDB" id="A0A7X0VDT6"/>
<evidence type="ECO:0000259" key="1">
    <source>
        <dbReference type="Pfam" id="PF24032"/>
    </source>
</evidence>
<accession>A0A7X0VDT6</accession>
<dbReference type="InterPro" id="IPR056937">
    <property type="entry name" value="YqbQ/XkdQ"/>
</dbReference>
<comment type="caution">
    <text evidence="2">The sequence shown here is derived from an EMBL/GenBank/DDBJ whole genome shotgun (WGS) entry which is preliminary data.</text>
</comment>
<protein>
    <recommendedName>
        <fullName evidence="1">YqbQ/XkdQ domain-containing protein</fullName>
    </recommendedName>
</protein>
<dbReference type="RefSeq" id="WP_185141907.1">
    <property type="nucleotide sequence ID" value="NZ_JACJVP010000007.1"/>
</dbReference>
<evidence type="ECO:0000313" key="3">
    <source>
        <dbReference type="Proteomes" id="UP000547209"/>
    </source>
</evidence>
<dbReference type="Pfam" id="PF24032">
    <property type="entry name" value="YQBQ"/>
    <property type="match status" value="1"/>
</dbReference>
<name>A0A7X0VDT6_9BACL</name>
<gene>
    <name evidence="2" type="ORF">H7C19_06245</name>
</gene>
<evidence type="ECO:0000313" key="2">
    <source>
        <dbReference type="EMBL" id="MBB6670285.1"/>
    </source>
</evidence>
<sequence length="321" mass="36534">MLELLLDNRNGNVWDLSNIVSDVTWKTSRIGKPGSLEFTLVRNGIYQDPGFRYNNGDVVRFRKDGVNVFYGYVFRIGEGMSEDVKILCYDQIRYLLASETYVFSNVTASDVVKQIASDFKLKVGKIDDTGYRIPSLIQDNQKLLDTICKALDWTLIKADRNYFLYDDFGELSLRNSYDMLLSFFIGDESLMYDFAAERSIDSDTYNKVKLYQDNKKAGKRDTYIAQDSANIAKWGLLQLTQSVDEKMNAAQIRELLNALIATKNKETKTLKIDAIGDIRVRAGCYLPVLIGDFGINQSFLVDECSHHFDGGHTMSLELKVI</sequence>
<reference evidence="2 3" key="1">
    <citation type="submission" date="2020-08" db="EMBL/GenBank/DDBJ databases">
        <title>Cohnella phylogeny.</title>
        <authorList>
            <person name="Dunlap C."/>
        </authorList>
    </citation>
    <scope>NUCLEOTIDE SEQUENCE [LARGE SCALE GENOMIC DNA]</scope>
    <source>
        <strain evidence="2 3">DSM 28246</strain>
    </source>
</reference>
<dbReference type="EMBL" id="JACJVP010000007">
    <property type="protein sequence ID" value="MBB6670285.1"/>
    <property type="molecule type" value="Genomic_DNA"/>
</dbReference>